<dbReference type="STRING" id="307507.A0A2V0PH08"/>
<keyword evidence="4" id="KW-1185">Reference proteome</keyword>
<feature type="domain" description="S1 motif" evidence="2">
    <location>
        <begin position="155"/>
        <end position="225"/>
    </location>
</feature>
<dbReference type="EMBL" id="BDRX01000094">
    <property type="protein sequence ID" value="GBF97203.1"/>
    <property type="molecule type" value="Genomic_DNA"/>
</dbReference>
<protein>
    <recommendedName>
        <fullName evidence="2">S1 motif domain-containing protein</fullName>
    </recommendedName>
</protein>
<sequence>MAARGRTHLTASTSQPAAYAAASRRRAPGRRAAPGPAPPRITNTQKEVWEHDDRAREMKKGMEPNPEYIEVDTLPVYDAKRGPLEQRIRRTVVEEQQSDEISIADTAYWFHTPPDGWSVNEKVPVFEELEGQWPTPMHPEEEWPWRFAFEGLQEGMVVDGIVSDIWLYHGAQIDFVCEWDGLIPILEEQWPAVMEELLPGTQVKVKIHRVRQRGLHRWPVQLELLDDRLAPLIVRPDEWRSPCDVGWAYQQGWNIDQVSEAINGHPYRPTVFGLEPDMSLAAEARQYDYGKEEPDINAYLENPLDWELADPATQADINQAIQDSL</sequence>
<evidence type="ECO:0000259" key="2">
    <source>
        <dbReference type="PROSITE" id="PS50126"/>
    </source>
</evidence>
<dbReference type="InParanoid" id="A0A2V0PH08"/>
<dbReference type="InterPro" id="IPR003029">
    <property type="entry name" value="S1_domain"/>
</dbReference>
<name>A0A2V0PH08_9CHLO</name>
<proteinExistence type="predicted"/>
<feature type="region of interest" description="Disordered" evidence="1">
    <location>
        <begin position="1"/>
        <end position="60"/>
    </location>
</feature>
<dbReference type="Proteomes" id="UP000247498">
    <property type="component" value="Unassembled WGS sequence"/>
</dbReference>
<dbReference type="GO" id="GO:0003676">
    <property type="term" value="F:nucleic acid binding"/>
    <property type="evidence" value="ECO:0007669"/>
    <property type="project" value="InterPro"/>
</dbReference>
<feature type="compositionally biased region" description="Basic and acidic residues" evidence="1">
    <location>
        <begin position="47"/>
        <end position="60"/>
    </location>
</feature>
<evidence type="ECO:0000313" key="3">
    <source>
        <dbReference type="EMBL" id="GBF97203.1"/>
    </source>
</evidence>
<evidence type="ECO:0000313" key="4">
    <source>
        <dbReference type="Proteomes" id="UP000247498"/>
    </source>
</evidence>
<accession>A0A2V0PH08</accession>
<dbReference type="AlphaFoldDB" id="A0A2V0PH08"/>
<organism evidence="3 4">
    <name type="scientific">Raphidocelis subcapitata</name>
    <dbReference type="NCBI Taxonomy" id="307507"/>
    <lineage>
        <taxon>Eukaryota</taxon>
        <taxon>Viridiplantae</taxon>
        <taxon>Chlorophyta</taxon>
        <taxon>core chlorophytes</taxon>
        <taxon>Chlorophyceae</taxon>
        <taxon>CS clade</taxon>
        <taxon>Sphaeropleales</taxon>
        <taxon>Selenastraceae</taxon>
        <taxon>Raphidocelis</taxon>
    </lineage>
</organism>
<dbReference type="OrthoDB" id="514964at2759"/>
<reference evidence="3 4" key="1">
    <citation type="journal article" date="2018" name="Sci. Rep.">
        <title>Raphidocelis subcapitata (=Pseudokirchneriella subcapitata) provides an insight into genome evolution and environmental adaptations in the Sphaeropleales.</title>
        <authorList>
            <person name="Suzuki S."/>
            <person name="Yamaguchi H."/>
            <person name="Nakajima N."/>
            <person name="Kawachi M."/>
        </authorList>
    </citation>
    <scope>NUCLEOTIDE SEQUENCE [LARGE SCALE GENOMIC DNA]</scope>
    <source>
        <strain evidence="3 4">NIES-35</strain>
    </source>
</reference>
<dbReference type="PROSITE" id="PS50126">
    <property type="entry name" value="S1"/>
    <property type="match status" value="1"/>
</dbReference>
<gene>
    <name evidence="3" type="ORF">Rsub_10064</name>
</gene>
<comment type="caution">
    <text evidence="3">The sequence shown here is derived from an EMBL/GenBank/DDBJ whole genome shotgun (WGS) entry which is preliminary data.</text>
</comment>
<evidence type="ECO:0000256" key="1">
    <source>
        <dbReference type="SAM" id="MobiDB-lite"/>
    </source>
</evidence>